<reference evidence="4 5" key="1">
    <citation type="submission" date="2023-10" db="EMBL/GenBank/DDBJ databases">
        <title>Development of a sustainable strategy for remediation of hydrocarbon-contaminated territories based on the waste exchange concept.</title>
        <authorList>
            <person name="Krivoruchko A."/>
        </authorList>
    </citation>
    <scope>NUCLEOTIDE SEQUENCE [LARGE SCALE GENOMIC DNA]</scope>
    <source>
        <strain evidence="4 5">IEGM 60</strain>
    </source>
</reference>
<dbReference type="Proteomes" id="UP001185737">
    <property type="component" value="Unassembled WGS sequence"/>
</dbReference>
<dbReference type="InterPro" id="IPR002364">
    <property type="entry name" value="Quin_OxRdtase/zeta-crystal_CS"/>
</dbReference>
<dbReference type="InterPro" id="IPR013154">
    <property type="entry name" value="ADH-like_N"/>
</dbReference>
<dbReference type="Gene3D" id="3.40.50.720">
    <property type="entry name" value="NAD(P)-binding Rossmann-like Domain"/>
    <property type="match status" value="1"/>
</dbReference>
<name>A0ABU4CT67_RHOJO</name>
<dbReference type="InterPro" id="IPR011032">
    <property type="entry name" value="GroES-like_sf"/>
</dbReference>
<comment type="caution">
    <text evidence="4">The sequence shown here is derived from an EMBL/GenBank/DDBJ whole genome shotgun (WGS) entry which is preliminary data.</text>
</comment>
<evidence type="ECO:0000259" key="3">
    <source>
        <dbReference type="SMART" id="SM00829"/>
    </source>
</evidence>
<evidence type="ECO:0000256" key="1">
    <source>
        <dbReference type="ARBA" id="ARBA00022857"/>
    </source>
</evidence>
<keyword evidence="1" id="KW-0521">NADP</keyword>
<dbReference type="InterPro" id="IPR036291">
    <property type="entry name" value="NAD(P)-bd_dom_sf"/>
</dbReference>
<evidence type="ECO:0000313" key="5">
    <source>
        <dbReference type="Proteomes" id="UP001185737"/>
    </source>
</evidence>
<keyword evidence="5" id="KW-1185">Reference proteome</keyword>
<evidence type="ECO:0000313" key="4">
    <source>
        <dbReference type="EMBL" id="MDV6286775.1"/>
    </source>
</evidence>
<dbReference type="SMART" id="SM00829">
    <property type="entry name" value="PKS_ER"/>
    <property type="match status" value="1"/>
</dbReference>
<dbReference type="InterPro" id="IPR020843">
    <property type="entry name" value="ER"/>
</dbReference>
<dbReference type="Gene3D" id="3.90.180.10">
    <property type="entry name" value="Medium-chain alcohol dehydrogenases, catalytic domain"/>
    <property type="match status" value="1"/>
</dbReference>
<dbReference type="InterPro" id="IPR013149">
    <property type="entry name" value="ADH-like_C"/>
</dbReference>
<evidence type="ECO:0000256" key="2">
    <source>
        <dbReference type="ARBA" id="ARBA00023002"/>
    </source>
</evidence>
<dbReference type="PROSITE" id="PS01162">
    <property type="entry name" value="QOR_ZETA_CRYSTAL"/>
    <property type="match status" value="1"/>
</dbReference>
<dbReference type="EMBL" id="JAWLKA010000046">
    <property type="protein sequence ID" value="MDV6286775.1"/>
    <property type="molecule type" value="Genomic_DNA"/>
</dbReference>
<organism evidence="4 5">
    <name type="scientific">Rhodococcus jostii</name>
    <dbReference type="NCBI Taxonomy" id="132919"/>
    <lineage>
        <taxon>Bacteria</taxon>
        <taxon>Bacillati</taxon>
        <taxon>Actinomycetota</taxon>
        <taxon>Actinomycetes</taxon>
        <taxon>Mycobacteriales</taxon>
        <taxon>Nocardiaceae</taxon>
        <taxon>Rhodococcus</taxon>
    </lineage>
</organism>
<accession>A0ABU4CT67</accession>
<dbReference type="SUPFAM" id="SSF50129">
    <property type="entry name" value="GroES-like"/>
    <property type="match status" value="1"/>
</dbReference>
<dbReference type="GO" id="GO:0016491">
    <property type="term" value="F:oxidoreductase activity"/>
    <property type="evidence" value="ECO:0007669"/>
    <property type="project" value="UniProtKB-KW"/>
</dbReference>
<dbReference type="Pfam" id="PF00107">
    <property type="entry name" value="ADH_zinc_N"/>
    <property type="match status" value="1"/>
</dbReference>
<proteinExistence type="predicted"/>
<gene>
    <name evidence="4" type="ORF">R3Q59_40575</name>
</gene>
<dbReference type="SUPFAM" id="SSF51735">
    <property type="entry name" value="NAD(P)-binding Rossmann-fold domains"/>
    <property type="match status" value="1"/>
</dbReference>
<sequence>MGFKIYFEKFGSPKVLEEGDGELPEPAAGEVQVQNRAIGVNPVDWKVVAGYLQDWAPVDFPAVPGNESAGVVVAVGKDVTDFAVGDQVIWSGFTGGYQQSFNVPASQLTSKPASVDFEQAALLPVAAGTAYSALRQIGVGEGDTVLVHAAAGGVGSAAVQIAKALGARVIGTASEANHEYLRSLGAEPVAYGSGLVDRIRAVGEITASVDAVGGAESAAATADLLADRSRAVTAVADEHAAAAGIAGVERAPDYVESTAKLAAEGKLSFVIAERIPLSDAAKALEISYGGHVRGKLVLVP</sequence>
<protein>
    <submittedName>
        <fullName evidence="4">NADP-dependent oxidoreductase</fullName>
        <ecNumber evidence="4">1.-.-.-</ecNumber>
    </submittedName>
</protein>
<feature type="domain" description="Enoyl reductase (ER)" evidence="3">
    <location>
        <begin position="11"/>
        <end position="298"/>
    </location>
</feature>
<dbReference type="EC" id="1.-.-.-" evidence="4"/>
<dbReference type="PANTHER" id="PTHR48106:SF7">
    <property type="entry name" value="DEHYDROGENASE, ZINC-CONTAINING, PUTATIVE (AFU_ORTHOLOGUE AFUA_5G10220)-RELATED"/>
    <property type="match status" value="1"/>
</dbReference>
<dbReference type="PANTHER" id="PTHR48106">
    <property type="entry name" value="QUINONE OXIDOREDUCTASE PIG3-RELATED"/>
    <property type="match status" value="1"/>
</dbReference>
<dbReference type="CDD" id="cd05289">
    <property type="entry name" value="MDR_like_2"/>
    <property type="match status" value="1"/>
</dbReference>
<dbReference type="RefSeq" id="WP_317571756.1">
    <property type="nucleotide sequence ID" value="NZ_JAWLKA010000046.1"/>
</dbReference>
<dbReference type="Pfam" id="PF08240">
    <property type="entry name" value="ADH_N"/>
    <property type="match status" value="1"/>
</dbReference>
<keyword evidence="2 4" id="KW-0560">Oxidoreductase</keyword>